<evidence type="ECO:0000259" key="8">
    <source>
        <dbReference type="PROSITE" id="PS00624"/>
    </source>
</evidence>
<evidence type="ECO:0000259" key="7">
    <source>
        <dbReference type="PROSITE" id="PS00623"/>
    </source>
</evidence>
<evidence type="ECO:0000256" key="2">
    <source>
        <dbReference type="ARBA" id="ARBA00010790"/>
    </source>
</evidence>
<dbReference type="Gene3D" id="3.30.560.10">
    <property type="entry name" value="Glucose Oxidase, domain 3"/>
    <property type="match status" value="1"/>
</dbReference>
<dbReference type="Proteomes" id="UP000190675">
    <property type="component" value="Chromosome I"/>
</dbReference>
<reference evidence="9 10" key="1">
    <citation type="submission" date="2016-11" db="EMBL/GenBank/DDBJ databases">
        <authorList>
            <person name="Jaros S."/>
            <person name="Januszkiewicz K."/>
            <person name="Wedrychowicz H."/>
        </authorList>
    </citation>
    <scope>NUCLEOTIDE SEQUENCE [LARGE SCALE GENOMIC DNA]</scope>
    <source>
        <strain evidence="9 10">GAS242</strain>
    </source>
</reference>
<dbReference type="PANTHER" id="PTHR11552">
    <property type="entry name" value="GLUCOSE-METHANOL-CHOLINE GMC OXIDOREDUCTASE"/>
    <property type="match status" value="1"/>
</dbReference>
<dbReference type="Gene3D" id="3.50.50.60">
    <property type="entry name" value="FAD/NAD(P)-binding domain"/>
    <property type="match status" value="1"/>
</dbReference>
<dbReference type="PANTHER" id="PTHR11552:SF147">
    <property type="entry name" value="CHOLINE DEHYDROGENASE, MITOCHONDRIAL"/>
    <property type="match status" value="1"/>
</dbReference>
<dbReference type="AlphaFoldDB" id="A0A1M5Q5U3"/>
<evidence type="ECO:0000313" key="10">
    <source>
        <dbReference type="Proteomes" id="UP000190675"/>
    </source>
</evidence>
<evidence type="ECO:0000313" key="9">
    <source>
        <dbReference type="EMBL" id="SHH09119.1"/>
    </source>
</evidence>
<feature type="binding site" evidence="5">
    <location>
        <position position="267"/>
    </location>
    <ligand>
        <name>FAD</name>
        <dbReference type="ChEBI" id="CHEBI:57692"/>
    </ligand>
</feature>
<dbReference type="OrthoDB" id="9785276at2"/>
<organism evidence="9 10">
    <name type="scientific">Bradyrhizobium erythrophlei</name>
    <dbReference type="NCBI Taxonomy" id="1437360"/>
    <lineage>
        <taxon>Bacteria</taxon>
        <taxon>Pseudomonadati</taxon>
        <taxon>Pseudomonadota</taxon>
        <taxon>Alphaproteobacteria</taxon>
        <taxon>Hyphomicrobiales</taxon>
        <taxon>Nitrobacteraceae</taxon>
        <taxon>Bradyrhizobium</taxon>
    </lineage>
</organism>
<dbReference type="Pfam" id="PF05199">
    <property type="entry name" value="GMC_oxred_C"/>
    <property type="match status" value="1"/>
</dbReference>
<dbReference type="GO" id="GO:0016614">
    <property type="term" value="F:oxidoreductase activity, acting on CH-OH group of donors"/>
    <property type="evidence" value="ECO:0007669"/>
    <property type="project" value="InterPro"/>
</dbReference>
<evidence type="ECO:0000256" key="5">
    <source>
        <dbReference type="PIRSR" id="PIRSR000137-2"/>
    </source>
</evidence>
<evidence type="ECO:0000256" key="4">
    <source>
        <dbReference type="ARBA" id="ARBA00022827"/>
    </source>
</evidence>
<evidence type="ECO:0000256" key="6">
    <source>
        <dbReference type="RuleBase" id="RU003968"/>
    </source>
</evidence>
<feature type="domain" description="Glucose-methanol-choline oxidoreductase N-terminal" evidence="7">
    <location>
        <begin position="132"/>
        <end position="155"/>
    </location>
</feature>
<dbReference type="InterPro" id="IPR012132">
    <property type="entry name" value="GMC_OxRdtase"/>
</dbReference>
<dbReference type="PROSITE" id="PS00623">
    <property type="entry name" value="GMC_OXRED_1"/>
    <property type="match status" value="1"/>
</dbReference>
<protein>
    <submittedName>
        <fullName evidence="9">Choline dehydrogenase</fullName>
    </submittedName>
</protein>
<proteinExistence type="inferred from homology"/>
<dbReference type="EMBL" id="LT670818">
    <property type="protein sequence ID" value="SHH09119.1"/>
    <property type="molecule type" value="Genomic_DNA"/>
</dbReference>
<dbReference type="SUPFAM" id="SSF51905">
    <property type="entry name" value="FAD/NAD(P)-binding domain"/>
    <property type="match status" value="1"/>
</dbReference>
<name>A0A1M5Q5U3_9BRAD</name>
<sequence>MMSMISGDLRGGWQVNRRKALAATVGGGLALSDLTRSAGAASGVRVLQSPEQLHSAYDYVIVGAGSAGCVLAHRLGLAGRRVLLIEAGSQAKLAAIADPPEWPKLQGSQVDWCYLTVPQSGLGGRIIRCPRGKVVGGSSAINALGYLRGHPAAYDRWPDGWRAADLLPYFKRAETFSGGASAWRGGNGPLHVLSLANVTDRNPVASAFIKASQDLGFSMTPDIGGEVTTGVGWNQLNIKGRIRHDAATAYLGSLESVTVDLLVDTEVLGLVIEDGRCIGLRLAEHFVRADNEVLLCAGAIDSPRLLMLSGIGSADQLRALGIPVVLDLPDVGRHLEDHLLVAGVAYAARRDVPRSHYQHADALLYEPCTDPNDSPERVVMCLSLPFVLPSVGPLPSPVYVLVPSLMRPRSRGSVKLASGDPRVPALIDPNYLSEPADLDLLVEGVSLAREIGAGAAFADWRAQEVYPGPEGTNTTDIRKFVLRAADSFHHPVGTCRIGAVVDEALRVKGVAGLRVIDASVFPGIPQTFTNAPTIAVAEKASDLVLAG</sequence>
<dbReference type="InterPro" id="IPR036188">
    <property type="entry name" value="FAD/NAD-bd_sf"/>
</dbReference>
<dbReference type="InterPro" id="IPR000172">
    <property type="entry name" value="GMC_OxRdtase_N"/>
</dbReference>
<dbReference type="RefSeq" id="WP_079568785.1">
    <property type="nucleotide sequence ID" value="NZ_LT670818.1"/>
</dbReference>
<keyword evidence="3 6" id="KW-0285">Flavoprotein</keyword>
<evidence type="ECO:0000256" key="3">
    <source>
        <dbReference type="ARBA" id="ARBA00022630"/>
    </source>
</evidence>
<dbReference type="Pfam" id="PF00732">
    <property type="entry name" value="GMC_oxred_N"/>
    <property type="match status" value="1"/>
</dbReference>
<dbReference type="GO" id="GO:0050660">
    <property type="term" value="F:flavin adenine dinucleotide binding"/>
    <property type="evidence" value="ECO:0007669"/>
    <property type="project" value="InterPro"/>
</dbReference>
<dbReference type="InterPro" id="IPR007867">
    <property type="entry name" value="GMC_OxRtase_C"/>
</dbReference>
<dbReference type="SUPFAM" id="SSF54373">
    <property type="entry name" value="FAD-linked reductases, C-terminal domain"/>
    <property type="match status" value="1"/>
</dbReference>
<comment type="similarity">
    <text evidence="2 6">Belongs to the GMC oxidoreductase family.</text>
</comment>
<feature type="binding site" evidence="5">
    <location>
        <position position="134"/>
    </location>
    <ligand>
        <name>FAD</name>
        <dbReference type="ChEBI" id="CHEBI:57692"/>
    </ligand>
</feature>
<evidence type="ECO:0000256" key="1">
    <source>
        <dbReference type="ARBA" id="ARBA00001974"/>
    </source>
</evidence>
<feature type="domain" description="Glucose-methanol-choline oxidoreductase N-terminal" evidence="8">
    <location>
        <begin position="298"/>
        <end position="312"/>
    </location>
</feature>
<dbReference type="PROSITE" id="PS00624">
    <property type="entry name" value="GMC_OXRED_2"/>
    <property type="match status" value="1"/>
</dbReference>
<accession>A0A1M5Q5U3</accession>
<gene>
    <name evidence="9" type="ORF">SAMN05444169_5689</name>
</gene>
<dbReference type="PIRSF" id="PIRSF000137">
    <property type="entry name" value="Alcohol_oxidase"/>
    <property type="match status" value="1"/>
</dbReference>
<comment type="cofactor">
    <cofactor evidence="1 5">
        <name>FAD</name>
        <dbReference type="ChEBI" id="CHEBI:57692"/>
    </cofactor>
</comment>
<keyword evidence="4 5" id="KW-0274">FAD</keyword>